<dbReference type="InterPro" id="IPR036644">
    <property type="entry name" value="FTR_bsu_sf"/>
</dbReference>
<reference evidence="1 2" key="1">
    <citation type="submission" date="2016-10" db="EMBL/GenBank/DDBJ databases">
        <title>Complete Genome Sequence of Peptococcaceae strain DCMF.</title>
        <authorList>
            <person name="Edwards R.J."/>
            <person name="Holland S.I."/>
            <person name="Deshpande N.P."/>
            <person name="Wong Y.K."/>
            <person name="Ertan H."/>
            <person name="Manefield M."/>
            <person name="Russell T.L."/>
            <person name="Lee M.J."/>
        </authorList>
    </citation>
    <scope>NUCLEOTIDE SEQUENCE [LARGE SCALE GENOMIC DNA]</scope>
    <source>
        <strain evidence="1 2">DCMF</strain>
    </source>
</reference>
<evidence type="ECO:0000313" key="1">
    <source>
        <dbReference type="EMBL" id="ATW28533.1"/>
    </source>
</evidence>
<accession>A0A3G1L179</accession>
<keyword evidence="2" id="KW-1185">Reference proteome</keyword>
<proteinExistence type="predicted"/>
<dbReference type="Pfam" id="PF02943">
    <property type="entry name" value="FeThRed_B"/>
    <property type="match status" value="1"/>
</dbReference>
<organism evidence="1 2">
    <name type="scientific">Formimonas warabiya</name>
    <dbReference type="NCBI Taxonomy" id="1761012"/>
    <lineage>
        <taxon>Bacteria</taxon>
        <taxon>Bacillati</taxon>
        <taxon>Bacillota</taxon>
        <taxon>Clostridia</taxon>
        <taxon>Eubacteriales</taxon>
        <taxon>Peptococcaceae</taxon>
        <taxon>Candidatus Formimonas</taxon>
    </lineage>
</organism>
<protein>
    <submittedName>
        <fullName evidence="1">Uncharacterized protein</fullName>
    </submittedName>
</protein>
<name>A0A3G1L179_FORW1</name>
<dbReference type="EMBL" id="CP017634">
    <property type="protein sequence ID" value="ATW28533.1"/>
    <property type="molecule type" value="Genomic_DNA"/>
</dbReference>
<dbReference type="KEGG" id="fwa:DCMF_10840"/>
<gene>
    <name evidence="1" type="ORF">DCMF_10840</name>
</gene>
<dbReference type="GO" id="GO:0016730">
    <property type="term" value="F:oxidoreductase activity, acting on iron-sulfur proteins as donors"/>
    <property type="evidence" value="ECO:0007669"/>
    <property type="project" value="InterPro"/>
</dbReference>
<dbReference type="AlphaFoldDB" id="A0A3G1L179"/>
<dbReference type="Proteomes" id="UP000323521">
    <property type="component" value="Chromosome"/>
</dbReference>
<dbReference type="InterPro" id="IPR004209">
    <property type="entry name" value="FTR_bsu"/>
</dbReference>
<evidence type="ECO:0000313" key="2">
    <source>
        <dbReference type="Proteomes" id="UP000323521"/>
    </source>
</evidence>
<dbReference type="Gene3D" id="3.90.460.10">
    <property type="entry name" value="Ferredoxin thioredoxin reductase catalytic beta subunit"/>
    <property type="match status" value="1"/>
</dbReference>
<dbReference type="SUPFAM" id="SSF57662">
    <property type="entry name" value="Ferredoxin thioredoxin reductase (FTR), catalytic beta chain"/>
    <property type="match status" value="1"/>
</dbReference>
<sequence>MVKEPPHTGETLICPVCGAKLTIAQEHPLEAVRSPQKPEEEILERVENYARLRGYVFDENKQEIVRGLLEKNERFGDFYCPCRFDNIPENICPCLETRQGYVNKEGSCL</sequence>